<dbReference type="SUPFAM" id="SSF57716">
    <property type="entry name" value="Glucocorticoid receptor-like (DNA-binding domain)"/>
    <property type="match status" value="1"/>
</dbReference>
<evidence type="ECO:0000313" key="12">
    <source>
        <dbReference type="Proteomes" id="UP000183832"/>
    </source>
</evidence>
<name>A0A1J1HKM6_9DIPT</name>
<evidence type="ECO:0000313" key="11">
    <source>
        <dbReference type="EMBL" id="CRK88082.1"/>
    </source>
</evidence>
<feature type="region of interest" description="Disordered" evidence="9">
    <location>
        <begin position="105"/>
        <end position="197"/>
    </location>
</feature>
<feature type="compositionally biased region" description="Low complexity" evidence="9">
    <location>
        <begin position="237"/>
        <end position="248"/>
    </location>
</feature>
<dbReference type="PANTHER" id="PTHR10071">
    <property type="entry name" value="TRANSCRIPTION FACTOR GATA FAMILY MEMBER"/>
    <property type="match status" value="1"/>
</dbReference>
<feature type="compositionally biased region" description="Polar residues" evidence="9">
    <location>
        <begin position="1"/>
        <end position="10"/>
    </location>
</feature>
<evidence type="ECO:0000256" key="2">
    <source>
        <dbReference type="ARBA" id="ARBA00022723"/>
    </source>
</evidence>
<dbReference type="EMBL" id="CVRI01000006">
    <property type="protein sequence ID" value="CRK88082.1"/>
    <property type="molecule type" value="Genomic_DNA"/>
</dbReference>
<evidence type="ECO:0000256" key="7">
    <source>
        <dbReference type="ARBA" id="ARBA00023242"/>
    </source>
</evidence>
<proteinExistence type="predicted"/>
<dbReference type="InterPro" id="IPR000679">
    <property type="entry name" value="Znf_GATA"/>
</dbReference>
<dbReference type="PROSITE" id="PS00344">
    <property type="entry name" value="GATA_ZN_FINGER_1"/>
    <property type="match status" value="1"/>
</dbReference>
<feature type="compositionally biased region" description="Polar residues" evidence="9">
    <location>
        <begin position="176"/>
        <end position="197"/>
    </location>
</feature>
<feature type="compositionally biased region" description="Low complexity" evidence="9">
    <location>
        <begin position="54"/>
        <end position="70"/>
    </location>
</feature>
<dbReference type="STRING" id="568069.A0A1J1HKM6"/>
<dbReference type="GO" id="GO:0000122">
    <property type="term" value="P:negative regulation of transcription by RNA polymerase II"/>
    <property type="evidence" value="ECO:0007669"/>
    <property type="project" value="TreeGrafter"/>
</dbReference>
<evidence type="ECO:0000256" key="6">
    <source>
        <dbReference type="ARBA" id="ARBA00023163"/>
    </source>
</evidence>
<dbReference type="GO" id="GO:0005634">
    <property type="term" value="C:nucleus"/>
    <property type="evidence" value="ECO:0007669"/>
    <property type="project" value="UniProtKB-SubCell"/>
</dbReference>
<comment type="subcellular location">
    <subcellularLocation>
        <location evidence="1">Nucleus</location>
    </subcellularLocation>
</comment>
<evidence type="ECO:0000256" key="4">
    <source>
        <dbReference type="ARBA" id="ARBA00022833"/>
    </source>
</evidence>
<reference evidence="11 12" key="1">
    <citation type="submission" date="2015-04" db="EMBL/GenBank/DDBJ databases">
        <authorList>
            <person name="Syromyatnikov M.Y."/>
            <person name="Popov V.N."/>
        </authorList>
    </citation>
    <scope>NUCLEOTIDE SEQUENCE [LARGE SCALE GENOMIC DNA]</scope>
</reference>
<evidence type="ECO:0000256" key="8">
    <source>
        <dbReference type="PROSITE-ProRule" id="PRU00094"/>
    </source>
</evidence>
<dbReference type="GO" id="GO:0008270">
    <property type="term" value="F:zinc ion binding"/>
    <property type="evidence" value="ECO:0007669"/>
    <property type="project" value="UniProtKB-KW"/>
</dbReference>
<dbReference type="Proteomes" id="UP000183832">
    <property type="component" value="Unassembled WGS sequence"/>
</dbReference>
<evidence type="ECO:0000256" key="5">
    <source>
        <dbReference type="ARBA" id="ARBA00023015"/>
    </source>
</evidence>
<dbReference type="AlphaFoldDB" id="A0A1J1HKM6"/>
<feature type="compositionally biased region" description="Polar residues" evidence="9">
    <location>
        <begin position="105"/>
        <end position="119"/>
    </location>
</feature>
<dbReference type="Gene3D" id="3.30.50.10">
    <property type="entry name" value="Erythroid Transcription Factor GATA-1, subunit A"/>
    <property type="match status" value="1"/>
</dbReference>
<dbReference type="InterPro" id="IPR013088">
    <property type="entry name" value="Znf_NHR/GATA"/>
</dbReference>
<protein>
    <submittedName>
        <fullName evidence="11">CLUMA_CG001867, isoform A</fullName>
    </submittedName>
</protein>
<dbReference type="FunFam" id="3.30.50.10:FF:000036">
    <property type="entry name" value="Endothelial transcription factor GATA-2"/>
    <property type="match status" value="1"/>
</dbReference>
<dbReference type="PANTHER" id="PTHR10071:SF281">
    <property type="entry name" value="BOX A-BINDING FACTOR-RELATED"/>
    <property type="match status" value="1"/>
</dbReference>
<gene>
    <name evidence="11" type="ORF">CLUMA_CG001867</name>
</gene>
<keyword evidence="4" id="KW-0862">Zinc</keyword>
<dbReference type="PROSITE" id="PS50114">
    <property type="entry name" value="GATA_ZN_FINGER_2"/>
    <property type="match status" value="1"/>
</dbReference>
<evidence type="ECO:0000256" key="3">
    <source>
        <dbReference type="ARBA" id="ARBA00022771"/>
    </source>
</evidence>
<evidence type="ECO:0000256" key="9">
    <source>
        <dbReference type="SAM" id="MobiDB-lite"/>
    </source>
</evidence>
<keyword evidence="12" id="KW-1185">Reference proteome</keyword>
<feature type="domain" description="GATA-type" evidence="10">
    <location>
        <begin position="259"/>
        <end position="320"/>
    </location>
</feature>
<keyword evidence="7" id="KW-0539">Nucleus</keyword>
<keyword evidence="5" id="KW-0805">Transcription regulation</keyword>
<evidence type="ECO:0000259" key="10">
    <source>
        <dbReference type="PROSITE" id="PS50114"/>
    </source>
</evidence>
<feature type="compositionally biased region" description="Low complexity" evidence="9">
    <location>
        <begin position="148"/>
        <end position="175"/>
    </location>
</feature>
<dbReference type="CDD" id="cd00202">
    <property type="entry name" value="ZnF_GATA"/>
    <property type="match status" value="1"/>
</dbReference>
<dbReference type="GO" id="GO:0045165">
    <property type="term" value="P:cell fate commitment"/>
    <property type="evidence" value="ECO:0007669"/>
    <property type="project" value="TreeGrafter"/>
</dbReference>
<dbReference type="GO" id="GO:0045944">
    <property type="term" value="P:positive regulation of transcription by RNA polymerase II"/>
    <property type="evidence" value="ECO:0007669"/>
    <property type="project" value="TreeGrafter"/>
</dbReference>
<organism evidence="11 12">
    <name type="scientific">Clunio marinus</name>
    <dbReference type="NCBI Taxonomy" id="568069"/>
    <lineage>
        <taxon>Eukaryota</taxon>
        <taxon>Metazoa</taxon>
        <taxon>Ecdysozoa</taxon>
        <taxon>Arthropoda</taxon>
        <taxon>Hexapoda</taxon>
        <taxon>Insecta</taxon>
        <taxon>Pterygota</taxon>
        <taxon>Neoptera</taxon>
        <taxon>Endopterygota</taxon>
        <taxon>Diptera</taxon>
        <taxon>Nematocera</taxon>
        <taxon>Chironomoidea</taxon>
        <taxon>Chironomidae</taxon>
        <taxon>Clunio</taxon>
    </lineage>
</organism>
<dbReference type="InterPro" id="IPR039355">
    <property type="entry name" value="Transcription_factor_GATA"/>
</dbReference>
<feature type="region of interest" description="Disordered" evidence="9">
    <location>
        <begin position="1"/>
        <end position="87"/>
    </location>
</feature>
<dbReference type="Pfam" id="PF00320">
    <property type="entry name" value="GATA"/>
    <property type="match status" value="1"/>
</dbReference>
<keyword evidence="6" id="KW-0804">Transcription</keyword>
<dbReference type="GO" id="GO:0000978">
    <property type="term" value="F:RNA polymerase II cis-regulatory region sequence-specific DNA binding"/>
    <property type="evidence" value="ECO:0007669"/>
    <property type="project" value="TreeGrafter"/>
</dbReference>
<dbReference type="OrthoDB" id="515401at2759"/>
<evidence type="ECO:0000256" key="1">
    <source>
        <dbReference type="ARBA" id="ARBA00004123"/>
    </source>
</evidence>
<dbReference type="SMART" id="SM00401">
    <property type="entry name" value="ZnF_GATA"/>
    <property type="match status" value="1"/>
</dbReference>
<keyword evidence="3 8" id="KW-0863">Zinc-finger</keyword>
<feature type="region of interest" description="Disordered" evidence="9">
    <location>
        <begin position="231"/>
        <end position="262"/>
    </location>
</feature>
<keyword evidence="2" id="KW-0479">Metal-binding</keyword>
<dbReference type="GO" id="GO:0000981">
    <property type="term" value="F:DNA-binding transcription factor activity, RNA polymerase II-specific"/>
    <property type="evidence" value="ECO:0007669"/>
    <property type="project" value="TreeGrafter"/>
</dbReference>
<dbReference type="PRINTS" id="PR00619">
    <property type="entry name" value="GATAZNFINGER"/>
</dbReference>
<sequence length="320" mass="34133">MPSSHVSTPQVCRPHFHAPLPWSLSDPPKPLTSGSAWGSPFACPQDPQDSKLVGQLQNSQSGSGQHLFSFPPTPPKDSTPDSVQTGPTADYQAAVNVFMHQAQASSNSQLNGTDTSSSCGLDVKPCLSGSGNSGGQSQQPPKQREGTHQSQSTNSQNSSSNNSNTNSQSLNNHSNASSVHNGSAGNNTTTAHHQQHSALNGSLFDSTHQTSSYGAYESGYLGYPQSTNSVFQSNIRSSGMNSNSPSSNHKPQRTKARTSAEGRECVNCGATSTPLWRRDGTGHYLCNACGLYYKMNGQNRPLIKPKRRLVSILILSFQTR</sequence>
<accession>A0A1J1HKM6</accession>